<dbReference type="EMBL" id="BQKI01000017">
    <property type="protein sequence ID" value="GJN10252.1"/>
    <property type="molecule type" value="Genomic_DNA"/>
</dbReference>
<name>A0AAV5DIW9_ELECO</name>
<dbReference type="InterPro" id="IPR032675">
    <property type="entry name" value="LRR_dom_sf"/>
</dbReference>
<protein>
    <recommendedName>
        <fullName evidence="2">At1g61320/AtMIF1 LRR domain-containing protein</fullName>
    </recommendedName>
</protein>
<dbReference type="InterPro" id="IPR055357">
    <property type="entry name" value="LRR_At1g61320_AtMIF1"/>
</dbReference>
<keyword evidence="4" id="KW-1185">Reference proteome</keyword>
<evidence type="ECO:0000313" key="3">
    <source>
        <dbReference type="EMBL" id="GJN10252.1"/>
    </source>
</evidence>
<feature type="transmembrane region" description="Helical" evidence="1">
    <location>
        <begin position="291"/>
        <end position="309"/>
    </location>
</feature>
<dbReference type="AlphaFoldDB" id="A0AAV5DIW9"/>
<dbReference type="Pfam" id="PF23622">
    <property type="entry name" value="LRR_At1g61320_AtMIF1"/>
    <property type="match status" value="1"/>
</dbReference>
<dbReference type="Proteomes" id="UP001054889">
    <property type="component" value="Unassembled WGS sequence"/>
</dbReference>
<keyword evidence="1" id="KW-1133">Transmembrane helix</keyword>
<reference evidence="3" key="2">
    <citation type="submission" date="2021-12" db="EMBL/GenBank/DDBJ databases">
        <title>Resequencing data analysis of finger millet.</title>
        <authorList>
            <person name="Hatakeyama M."/>
            <person name="Aluri S."/>
            <person name="Balachadran M.T."/>
            <person name="Sivarajan S.R."/>
            <person name="Poveda L."/>
            <person name="Shimizu-Inatsugi R."/>
            <person name="Schlapbach R."/>
            <person name="Sreeman S.M."/>
            <person name="Shimizu K.K."/>
        </authorList>
    </citation>
    <scope>NUCLEOTIDE SEQUENCE</scope>
</reference>
<dbReference type="SUPFAM" id="SSF52047">
    <property type="entry name" value="RNI-like"/>
    <property type="match status" value="1"/>
</dbReference>
<evidence type="ECO:0000256" key="1">
    <source>
        <dbReference type="SAM" id="Phobius"/>
    </source>
</evidence>
<feature type="domain" description="At1g61320/AtMIF1 LRR" evidence="2">
    <location>
        <begin position="134"/>
        <end position="412"/>
    </location>
</feature>
<accession>A0AAV5DIW9</accession>
<organism evidence="3 4">
    <name type="scientific">Eleusine coracana subsp. coracana</name>
    <dbReference type="NCBI Taxonomy" id="191504"/>
    <lineage>
        <taxon>Eukaryota</taxon>
        <taxon>Viridiplantae</taxon>
        <taxon>Streptophyta</taxon>
        <taxon>Embryophyta</taxon>
        <taxon>Tracheophyta</taxon>
        <taxon>Spermatophyta</taxon>
        <taxon>Magnoliopsida</taxon>
        <taxon>Liliopsida</taxon>
        <taxon>Poales</taxon>
        <taxon>Poaceae</taxon>
        <taxon>PACMAD clade</taxon>
        <taxon>Chloridoideae</taxon>
        <taxon>Cynodonteae</taxon>
        <taxon>Eleusininae</taxon>
        <taxon>Eleusine</taxon>
    </lineage>
</organism>
<keyword evidence="1" id="KW-0472">Membrane</keyword>
<evidence type="ECO:0000259" key="2">
    <source>
        <dbReference type="Pfam" id="PF23622"/>
    </source>
</evidence>
<reference evidence="3" key="1">
    <citation type="journal article" date="2018" name="DNA Res.">
        <title>Multiple hybrid de novo genome assembly of finger millet, an orphan allotetraploid crop.</title>
        <authorList>
            <person name="Hatakeyama M."/>
            <person name="Aluri S."/>
            <person name="Balachadran M.T."/>
            <person name="Sivarajan S.R."/>
            <person name="Patrignani A."/>
            <person name="Gruter S."/>
            <person name="Poveda L."/>
            <person name="Shimizu-Inatsugi R."/>
            <person name="Baeten J."/>
            <person name="Francoijs K.J."/>
            <person name="Nataraja K.N."/>
            <person name="Reddy Y.A.N."/>
            <person name="Phadnis S."/>
            <person name="Ravikumar R.L."/>
            <person name="Schlapbach R."/>
            <person name="Sreeman S.M."/>
            <person name="Shimizu K.K."/>
        </authorList>
    </citation>
    <scope>NUCLEOTIDE SEQUENCE</scope>
</reference>
<evidence type="ECO:0000313" key="4">
    <source>
        <dbReference type="Proteomes" id="UP001054889"/>
    </source>
</evidence>
<gene>
    <name evidence="3" type="primary">ga28331</name>
    <name evidence="3" type="ORF">PR202_ga28331</name>
</gene>
<keyword evidence="1" id="KW-0812">Transmembrane</keyword>
<proteinExistence type="predicted"/>
<dbReference type="PANTHER" id="PTHR35545:SF28">
    <property type="entry name" value="OS07G0645701 PROTEIN"/>
    <property type="match status" value="1"/>
</dbReference>
<sequence>MRAVVLSTRWRHLPWFLTQLNIDVKDFFHKPYADFTVDEHIEIAMSSLTESIRRMLAPTRRNSVITRFCVSLFLINSYSSEIGLLINEAIESEMVKEITITSGVERLAFDVSKEEIVKHADRVNSFFYNYPNISCCLTSLRLYNASFAESDMHNLHANSWTQLRLLYLYQCDTGFGKSFKIDAPNSKLKVLEFCHCACMRVEFVCLPELELLICGYWSTPYLPFTLGSVPCLKEVEIYSATESYQEPFKLSELLCGKTCINALMLDYLGEKIWLQAEKNQVRSAFSNLRELSLFGIFVGFGLLWTIAFLEAAPALEILDIEVSDHICHDEEERKETYGERTNVSWDVSDLAGSFKPLPLRTLQLRGFNATEEHIVFIGAVMKRASNLHTVILEELYCKQCSAISTNECKFPKNDGEREVVMNKLRNRFSSRAHIVFRDHKPSGD</sequence>
<comment type="caution">
    <text evidence="3">The sequence shown here is derived from an EMBL/GenBank/DDBJ whole genome shotgun (WGS) entry which is preliminary data.</text>
</comment>
<dbReference type="Gene3D" id="3.80.10.10">
    <property type="entry name" value="Ribonuclease Inhibitor"/>
    <property type="match status" value="1"/>
</dbReference>
<dbReference type="PANTHER" id="PTHR35545">
    <property type="entry name" value="F-BOX DOMAIN-CONTAINING PROTEIN"/>
    <property type="match status" value="1"/>
</dbReference>